<name>A0A4V1RWM9_9BACT</name>
<accession>A0A4V1RWM9</accession>
<evidence type="ECO:0000313" key="2">
    <source>
        <dbReference type="Proteomes" id="UP000290407"/>
    </source>
</evidence>
<dbReference type="EMBL" id="SBLB01000001">
    <property type="protein sequence ID" value="RYC70828.1"/>
    <property type="molecule type" value="Genomic_DNA"/>
</dbReference>
<organism evidence="1 2">
    <name type="scientific">Spirosoma sordidisoli</name>
    <dbReference type="NCBI Taxonomy" id="2502893"/>
    <lineage>
        <taxon>Bacteria</taxon>
        <taxon>Pseudomonadati</taxon>
        <taxon>Bacteroidota</taxon>
        <taxon>Cytophagia</taxon>
        <taxon>Cytophagales</taxon>
        <taxon>Cytophagaceae</taxon>
        <taxon>Spirosoma</taxon>
    </lineage>
</organism>
<protein>
    <submittedName>
        <fullName evidence="1">Uncharacterized protein</fullName>
    </submittedName>
</protein>
<dbReference type="RefSeq" id="WP_129599261.1">
    <property type="nucleotide sequence ID" value="NZ_SBLB01000001.1"/>
</dbReference>
<sequence length="175" mass="19716">MTTTTVLTDQQTKIGKLLLNAWSAEYALRITPVINDEQYLQDALQWTFPQAYHGAVFSARALLLAREFDIKTESLIAVMIDEMAEAGLYESCDSRNAFAQLLPYRICTALPMPEGTTIRDFHAETLKKLEQVAIAHESAIVQLIGIETFSVIVERVPEYLRAAFLAERFNLLQSC</sequence>
<keyword evidence="2" id="KW-1185">Reference proteome</keyword>
<reference evidence="1 2" key="1">
    <citation type="submission" date="2019-01" db="EMBL/GenBank/DDBJ databases">
        <title>Spirosoma flava sp. nov., a propanil-degrading bacterium isolated from herbicide-contaminated soil.</title>
        <authorList>
            <person name="Zhang L."/>
            <person name="Jiang J.-D."/>
        </authorList>
    </citation>
    <scope>NUCLEOTIDE SEQUENCE [LARGE SCALE GENOMIC DNA]</scope>
    <source>
        <strain evidence="1 2">TY50</strain>
    </source>
</reference>
<proteinExistence type="predicted"/>
<comment type="caution">
    <text evidence="1">The sequence shown here is derived from an EMBL/GenBank/DDBJ whole genome shotgun (WGS) entry which is preliminary data.</text>
</comment>
<gene>
    <name evidence="1" type="ORF">EQG79_01370</name>
</gene>
<dbReference type="AlphaFoldDB" id="A0A4V1RWM9"/>
<dbReference type="Proteomes" id="UP000290407">
    <property type="component" value="Unassembled WGS sequence"/>
</dbReference>
<evidence type="ECO:0000313" key="1">
    <source>
        <dbReference type="EMBL" id="RYC70828.1"/>
    </source>
</evidence>